<keyword evidence="4 7" id="KW-0812">Transmembrane</keyword>
<dbReference type="GO" id="GO:0015293">
    <property type="term" value="F:symporter activity"/>
    <property type="evidence" value="ECO:0007669"/>
    <property type="project" value="UniProtKB-KW"/>
</dbReference>
<evidence type="ECO:0000256" key="3">
    <source>
        <dbReference type="ARBA" id="ARBA00022475"/>
    </source>
</evidence>
<keyword evidence="3" id="KW-1003">Cell membrane</keyword>
<evidence type="ECO:0000256" key="1">
    <source>
        <dbReference type="ARBA" id="ARBA00004651"/>
    </source>
</evidence>
<feature type="transmembrane region" description="Helical" evidence="7">
    <location>
        <begin position="212"/>
        <end position="238"/>
    </location>
</feature>
<name>U7V596_9FUSO</name>
<gene>
    <name evidence="8" type="ORF">HMPREF0202_02672</name>
</gene>
<dbReference type="eggNOG" id="COG1301">
    <property type="taxonomic scope" value="Bacteria"/>
</dbReference>
<dbReference type="InterPro" id="IPR001991">
    <property type="entry name" value="Na-dicarboxylate_symporter"/>
</dbReference>
<evidence type="ECO:0000256" key="7">
    <source>
        <dbReference type="SAM" id="Phobius"/>
    </source>
</evidence>
<dbReference type="Pfam" id="PF00375">
    <property type="entry name" value="SDF"/>
    <property type="match status" value="1"/>
</dbReference>
<dbReference type="AlphaFoldDB" id="U7V596"/>
<organism evidence="8 9">
    <name type="scientific">Cetobacterium somerae ATCC BAA-474</name>
    <dbReference type="NCBI Taxonomy" id="1319815"/>
    <lineage>
        <taxon>Bacteria</taxon>
        <taxon>Fusobacteriati</taxon>
        <taxon>Fusobacteriota</taxon>
        <taxon>Fusobacteriia</taxon>
        <taxon>Fusobacteriales</taxon>
        <taxon>Fusobacteriaceae</taxon>
        <taxon>Cetobacterium</taxon>
    </lineage>
</organism>
<keyword evidence="5 7" id="KW-1133">Transmembrane helix</keyword>
<feature type="transmembrane region" description="Helical" evidence="7">
    <location>
        <begin position="10"/>
        <end position="27"/>
    </location>
</feature>
<sequence length="452" mass="48585">MKKNNLTKKIFYALVLGVTMGVAFLFLRENLIAQGKESVWNTINSILFQDITKTEGAKSFGIFYIIGQLFINALQLVIIPMVFTSIIIAVTSIQDSKSLKRISYKTFLGFGLSSVLALLYASIVGMIAYKANLFSVAINKVSGAGGATSSNPLLIIIKAIPQNIIAGLSNNGNVLVAVFLGISVGLVLNTMNDENSVVKKGILELNKISQIFLTFIINKFAPIAIFSLLMRTFAIYGIGYLQIASIYFVLTAITLIVFLILGYSFIIWISTGLNPIHFMKKISNVAMFAFSTSSSAASLPLNTKTTIEKLGVDETTTSFVLPMGMTVNMNGTAIMQVLATLFIAGVAGYEITVFNLATISLLALLASIGTPAAPGSGAIILFTILTGMGYSNEIAVSAYAIILGINRPLEMLLTSLNVVGDSAVAVYVSKSEGKLDHDIYHSLENKEEKIKI</sequence>
<dbReference type="EMBL" id="AXZF01000144">
    <property type="protein sequence ID" value="ERT66324.1"/>
    <property type="molecule type" value="Genomic_DNA"/>
</dbReference>
<feature type="transmembrane region" description="Helical" evidence="7">
    <location>
        <begin position="319"/>
        <end position="346"/>
    </location>
</feature>
<dbReference type="InterPro" id="IPR036458">
    <property type="entry name" value="Na:dicarbo_symporter_sf"/>
</dbReference>
<dbReference type="SUPFAM" id="SSF118215">
    <property type="entry name" value="Proton glutamate symport protein"/>
    <property type="match status" value="1"/>
</dbReference>
<accession>U7V596</accession>
<evidence type="ECO:0000256" key="6">
    <source>
        <dbReference type="ARBA" id="ARBA00023136"/>
    </source>
</evidence>
<evidence type="ECO:0000313" key="9">
    <source>
        <dbReference type="Proteomes" id="UP000017081"/>
    </source>
</evidence>
<comment type="subcellular location">
    <subcellularLocation>
        <location evidence="1">Cell membrane</location>
        <topology evidence="1">Multi-pass membrane protein</topology>
    </subcellularLocation>
</comment>
<dbReference type="HOGENOM" id="CLU_019375_7_1_0"/>
<protein>
    <submittedName>
        <fullName evidence="8">Transporter, dicarboxylate/amino acid:cation Na+/H+ symporter family protein</fullName>
    </submittedName>
</protein>
<dbReference type="PANTHER" id="PTHR42865:SF7">
    <property type="entry name" value="PROTON_GLUTAMATE-ASPARTATE SYMPORTER"/>
    <property type="match status" value="1"/>
</dbReference>
<proteinExistence type="predicted"/>
<dbReference type="STRING" id="1319815.HMPREF0202_02672"/>
<dbReference type="RefSeq" id="WP_023052200.1">
    <property type="nucleotide sequence ID" value="NZ_CP173065.2"/>
</dbReference>
<feature type="transmembrane region" description="Helical" evidence="7">
    <location>
        <begin position="353"/>
        <end position="373"/>
    </location>
</feature>
<evidence type="ECO:0000256" key="4">
    <source>
        <dbReference type="ARBA" id="ARBA00022692"/>
    </source>
</evidence>
<comment type="caution">
    <text evidence="8">The sequence shown here is derived from an EMBL/GenBank/DDBJ whole genome shotgun (WGS) entry which is preliminary data.</text>
</comment>
<dbReference type="Gene3D" id="1.10.3860.10">
    <property type="entry name" value="Sodium:dicarboxylate symporter"/>
    <property type="match status" value="1"/>
</dbReference>
<dbReference type="Proteomes" id="UP000017081">
    <property type="component" value="Unassembled WGS sequence"/>
</dbReference>
<dbReference type="PRINTS" id="PR00173">
    <property type="entry name" value="EDTRNSPORT"/>
</dbReference>
<keyword evidence="9" id="KW-1185">Reference proteome</keyword>
<feature type="transmembrane region" description="Helical" evidence="7">
    <location>
        <begin position="102"/>
        <end position="129"/>
    </location>
</feature>
<evidence type="ECO:0000313" key="8">
    <source>
        <dbReference type="EMBL" id="ERT66324.1"/>
    </source>
</evidence>
<dbReference type="PATRIC" id="fig|1319815.3.peg.2559"/>
<dbReference type="PANTHER" id="PTHR42865">
    <property type="entry name" value="PROTON/GLUTAMATE-ASPARTATE SYMPORTER"/>
    <property type="match status" value="1"/>
</dbReference>
<feature type="transmembrane region" description="Helical" evidence="7">
    <location>
        <begin position="244"/>
        <end position="270"/>
    </location>
</feature>
<keyword evidence="2" id="KW-0813">Transport</keyword>
<reference evidence="8 9" key="1">
    <citation type="submission" date="2013-08" db="EMBL/GenBank/DDBJ databases">
        <authorList>
            <person name="Weinstock G."/>
            <person name="Sodergren E."/>
            <person name="Wylie T."/>
            <person name="Fulton L."/>
            <person name="Fulton R."/>
            <person name="Fronick C."/>
            <person name="O'Laughlin M."/>
            <person name="Godfrey J."/>
            <person name="Miner T."/>
            <person name="Herter B."/>
            <person name="Appelbaum E."/>
            <person name="Cordes M."/>
            <person name="Lek S."/>
            <person name="Wollam A."/>
            <person name="Pepin K.H."/>
            <person name="Palsikar V.B."/>
            <person name="Mitreva M."/>
            <person name="Wilson R.K."/>
        </authorList>
    </citation>
    <scope>NUCLEOTIDE SEQUENCE [LARGE SCALE GENOMIC DNA]</scope>
    <source>
        <strain evidence="8 9">ATCC BAA-474</strain>
    </source>
</reference>
<evidence type="ECO:0000256" key="2">
    <source>
        <dbReference type="ARBA" id="ARBA00022448"/>
    </source>
</evidence>
<feature type="transmembrane region" description="Helical" evidence="7">
    <location>
        <begin position="62"/>
        <end position="90"/>
    </location>
</feature>
<feature type="transmembrane region" description="Helical" evidence="7">
    <location>
        <begin position="174"/>
        <end position="191"/>
    </location>
</feature>
<keyword evidence="6 7" id="KW-0472">Membrane</keyword>
<evidence type="ECO:0000256" key="5">
    <source>
        <dbReference type="ARBA" id="ARBA00022989"/>
    </source>
</evidence>
<dbReference type="GO" id="GO:0005886">
    <property type="term" value="C:plasma membrane"/>
    <property type="evidence" value="ECO:0007669"/>
    <property type="project" value="UniProtKB-SubCell"/>
</dbReference>